<dbReference type="PROSITE" id="PS51186">
    <property type="entry name" value="GNAT"/>
    <property type="match status" value="1"/>
</dbReference>
<proteinExistence type="predicted"/>
<organism evidence="2 3">
    <name type="scientific">Sphingorhabdus lutea</name>
    <dbReference type="NCBI Taxonomy" id="1913578"/>
    <lineage>
        <taxon>Bacteria</taxon>
        <taxon>Pseudomonadati</taxon>
        <taxon>Pseudomonadota</taxon>
        <taxon>Alphaproteobacteria</taxon>
        <taxon>Sphingomonadales</taxon>
        <taxon>Sphingomonadaceae</taxon>
        <taxon>Sphingorhabdus</taxon>
    </lineage>
</organism>
<dbReference type="InterPro" id="IPR016181">
    <property type="entry name" value="Acyl_CoA_acyltransferase"/>
</dbReference>
<evidence type="ECO:0000313" key="3">
    <source>
        <dbReference type="Proteomes" id="UP000242561"/>
    </source>
</evidence>
<dbReference type="SUPFAM" id="SSF55729">
    <property type="entry name" value="Acyl-CoA N-acyltransferases (Nat)"/>
    <property type="match status" value="1"/>
</dbReference>
<dbReference type="GO" id="GO:0016747">
    <property type="term" value="F:acyltransferase activity, transferring groups other than amino-acyl groups"/>
    <property type="evidence" value="ECO:0007669"/>
    <property type="project" value="InterPro"/>
</dbReference>
<dbReference type="OrthoDB" id="5295305at2"/>
<evidence type="ECO:0000313" key="2">
    <source>
        <dbReference type="EMBL" id="APG62548.1"/>
    </source>
</evidence>
<keyword evidence="3" id="KW-1185">Reference proteome</keyword>
<dbReference type="AlphaFoldDB" id="A0A1L3JBP7"/>
<evidence type="ECO:0000259" key="1">
    <source>
        <dbReference type="PROSITE" id="PS51186"/>
    </source>
</evidence>
<dbReference type="KEGG" id="sphl:LPB140_06855"/>
<gene>
    <name evidence="2" type="ORF">LPB140_06855</name>
</gene>
<dbReference type="InterPro" id="IPR000182">
    <property type="entry name" value="GNAT_dom"/>
</dbReference>
<dbReference type="Pfam" id="PF13302">
    <property type="entry name" value="Acetyltransf_3"/>
    <property type="match status" value="1"/>
</dbReference>
<protein>
    <recommendedName>
        <fullName evidence="1">N-acetyltransferase domain-containing protein</fullName>
    </recommendedName>
</protein>
<dbReference type="Proteomes" id="UP000242561">
    <property type="component" value="Chromosome"/>
</dbReference>
<sequence length="182" mass="20886">MNNSDKAETGVNLQILIHGELVLRGLRADDAEALFPIFNDEEVMQYWSSGPHQNIDETRDYVAENLSGSRWRTWVITMGDDIAIGWVVLVHDMPNVNSIGYILSRKYWGRGIVSRAVKMVIDHGFDKLNLRRIWADTDPDNAASNHLLSKLGFKKEGHLRAQWETHIGIRDSYIWGLIQEDR</sequence>
<dbReference type="STRING" id="1913578.LPB140_06855"/>
<dbReference type="PANTHER" id="PTHR43792">
    <property type="entry name" value="GNAT FAMILY, PUTATIVE (AFU_ORTHOLOGUE AFUA_3G00765)-RELATED-RELATED"/>
    <property type="match status" value="1"/>
</dbReference>
<feature type="domain" description="N-acetyltransferase" evidence="1">
    <location>
        <begin position="21"/>
        <end position="180"/>
    </location>
</feature>
<dbReference type="RefSeq" id="WP_072559199.1">
    <property type="nucleotide sequence ID" value="NZ_CP018154.1"/>
</dbReference>
<dbReference type="PANTHER" id="PTHR43792:SF1">
    <property type="entry name" value="N-ACETYLTRANSFERASE DOMAIN-CONTAINING PROTEIN"/>
    <property type="match status" value="1"/>
</dbReference>
<dbReference type="InterPro" id="IPR051531">
    <property type="entry name" value="N-acetyltransferase"/>
</dbReference>
<dbReference type="Gene3D" id="3.40.630.30">
    <property type="match status" value="1"/>
</dbReference>
<dbReference type="EMBL" id="CP018154">
    <property type="protein sequence ID" value="APG62548.1"/>
    <property type="molecule type" value="Genomic_DNA"/>
</dbReference>
<name>A0A1L3JBP7_9SPHN</name>
<accession>A0A1L3JBP7</accession>
<reference evidence="2 3" key="1">
    <citation type="submission" date="2016-11" db="EMBL/GenBank/DDBJ databases">
        <title>Sphingorhabdus sp. LPB0140, isolated from marine environment.</title>
        <authorList>
            <person name="Kim E."/>
            <person name="Yi H."/>
        </authorList>
    </citation>
    <scope>NUCLEOTIDE SEQUENCE [LARGE SCALE GENOMIC DNA]</scope>
    <source>
        <strain evidence="2 3">LPB0140</strain>
    </source>
</reference>